<evidence type="ECO:0000256" key="8">
    <source>
        <dbReference type="HAMAP-Rule" id="MF_00530"/>
    </source>
</evidence>
<comment type="subcellular location">
    <subcellularLocation>
        <location evidence="1 8">Cell membrane</location>
        <topology evidence="1 8">Peripheral membrane protein</topology>
    </subcellularLocation>
</comment>
<dbReference type="InterPro" id="IPR036794">
    <property type="entry name" value="ATP_F1_dsu/esu_C_sf"/>
</dbReference>
<feature type="domain" description="ATP synthase F1 complex delta/epsilon subunit N-terminal" evidence="12">
    <location>
        <begin position="1"/>
        <end position="79"/>
    </location>
</feature>
<dbReference type="GO" id="GO:0046933">
    <property type="term" value="F:proton-transporting ATP synthase activity, rotational mechanism"/>
    <property type="evidence" value="ECO:0007669"/>
    <property type="project" value="UniProtKB-UniRule"/>
</dbReference>
<dbReference type="SUPFAM" id="SSF46604">
    <property type="entry name" value="Epsilon subunit of F1F0-ATP synthase C-terminal domain"/>
    <property type="match status" value="1"/>
</dbReference>
<organism evidence="13 14">
    <name type="scientific">Catenisphaera adipataccumulans</name>
    <dbReference type="NCBI Taxonomy" id="700500"/>
    <lineage>
        <taxon>Bacteria</taxon>
        <taxon>Bacillati</taxon>
        <taxon>Bacillota</taxon>
        <taxon>Erysipelotrichia</taxon>
        <taxon>Erysipelotrichales</taxon>
        <taxon>Erysipelotrichaceae</taxon>
        <taxon>Catenisphaera</taxon>
    </lineage>
</organism>
<keyword evidence="8" id="KW-0375">Hydrogen ion transport</keyword>
<comment type="subunit">
    <text evidence="8 9">F-type ATPases have 2 components, CF(1) - the catalytic core - and CF(0) - the membrane proton channel. CF(1) has five subunits: alpha(3), beta(3), gamma(1), delta(1), epsilon(1). CF(0) has three main subunits: a, b and c.</text>
</comment>
<keyword evidence="5 8" id="KW-0472">Membrane</keyword>
<dbReference type="SUPFAM" id="SSF51344">
    <property type="entry name" value="Epsilon subunit of F1F0-ATP synthase N-terminal domain"/>
    <property type="match status" value="1"/>
</dbReference>
<evidence type="ECO:0000259" key="11">
    <source>
        <dbReference type="Pfam" id="PF00401"/>
    </source>
</evidence>
<feature type="coiled-coil region" evidence="10">
    <location>
        <begin position="88"/>
        <end position="124"/>
    </location>
</feature>
<keyword evidence="14" id="KW-1185">Reference proteome</keyword>
<dbReference type="HAMAP" id="MF_00530">
    <property type="entry name" value="ATP_synth_epsil_bac"/>
    <property type="match status" value="1"/>
</dbReference>
<dbReference type="InterPro" id="IPR020546">
    <property type="entry name" value="ATP_synth_F1_dsu/esu_N"/>
</dbReference>
<comment type="function">
    <text evidence="8">Produces ATP from ADP in the presence of a proton gradient across the membrane.</text>
</comment>
<dbReference type="InterPro" id="IPR001469">
    <property type="entry name" value="ATP_synth_F1_dsu/esu"/>
</dbReference>
<evidence type="ECO:0000313" key="14">
    <source>
        <dbReference type="Proteomes" id="UP000539953"/>
    </source>
</evidence>
<keyword evidence="4 8" id="KW-0406">Ion transport</keyword>
<evidence type="ECO:0000256" key="3">
    <source>
        <dbReference type="ARBA" id="ARBA00022448"/>
    </source>
</evidence>
<keyword evidence="10" id="KW-0175">Coiled coil</keyword>
<dbReference type="InterPro" id="IPR020547">
    <property type="entry name" value="ATP_synth_F1_esu_C"/>
</dbReference>
<name>A0A7W8FWX4_9FIRM</name>
<evidence type="ECO:0000256" key="7">
    <source>
        <dbReference type="ARBA" id="ARBA00023310"/>
    </source>
</evidence>
<evidence type="ECO:0000256" key="1">
    <source>
        <dbReference type="ARBA" id="ARBA00004202"/>
    </source>
</evidence>
<dbReference type="Pfam" id="PF02823">
    <property type="entry name" value="ATP-synt_DE_N"/>
    <property type="match status" value="1"/>
</dbReference>
<evidence type="ECO:0000256" key="5">
    <source>
        <dbReference type="ARBA" id="ARBA00023136"/>
    </source>
</evidence>
<dbReference type="Gene3D" id="1.20.5.440">
    <property type="entry name" value="ATP synthase delta/epsilon subunit, C-terminal domain"/>
    <property type="match status" value="1"/>
</dbReference>
<dbReference type="GO" id="GO:0005886">
    <property type="term" value="C:plasma membrane"/>
    <property type="evidence" value="ECO:0007669"/>
    <property type="project" value="UniProtKB-SubCell"/>
</dbReference>
<dbReference type="Proteomes" id="UP000539953">
    <property type="component" value="Unassembled WGS sequence"/>
</dbReference>
<evidence type="ECO:0000256" key="2">
    <source>
        <dbReference type="ARBA" id="ARBA00005712"/>
    </source>
</evidence>
<keyword evidence="6 8" id="KW-0139">CF(1)</keyword>
<dbReference type="GO" id="GO:0045259">
    <property type="term" value="C:proton-transporting ATP synthase complex"/>
    <property type="evidence" value="ECO:0007669"/>
    <property type="project" value="UniProtKB-KW"/>
</dbReference>
<dbReference type="InterPro" id="IPR036771">
    <property type="entry name" value="ATPsynth_dsu/esu_N"/>
</dbReference>
<keyword evidence="7 8" id="KW-0066">ATP synthesis</keyword>
<evidence type="ECO:0000256" key="9">
    <source>
        <dbReference type="RuleBase" id="RU003656"/>
    </source>
</evidence>
<evidence type="ECO:0000256" key="10">
    <source>
        <dbReference type="SAM" id="Coils"/>
    </source>
</evidence>
<evidence type="ECO:0000256" key="6">
    <source>
        <dbReference type="ARBA" id="ARBA00023196"/>
    </source>
</evidence>
<evidence type="ECO:0000256" key="4">
    <source>
        <dbReference type="ARBA" id="ARBA00023065"/>
    </source>
</evidence>
<feature type="domain" description="ATP synthase epsilon subunit C-terminal" evidence="11">
    <location>
        <begin position="84"/>
        <end position="128"/>
    </location>
</feature>
<dbReference type="Pfam" id="PF00401">
    <property type="entry name" value="ATP-synt_DE"/>
    <property type="match status" value="1"/>
</dbReference>
<keyword evidence="3 8" id="KW-0813">Transport</keyword>
<dbReference type="GO" id="GO:0005524">
    <property type="term" value="F:ATP binding"/>
    <property type="evidence" value="ECO:0007669"/>
    <property type="project" value="UniProtKB-UniRule"/>
</dbReference>
<comment type="similarity">
    <text evidence="2 8 9">Belongs to the ATPase epsilon chain family.</text>
</comment>
<dbReference type="Gene3D" id="2.60.15.10">
    <property type="entry name" value="F0F1 ATP synthase delta/epsilon subunit, N-terminal"/>
    <property type="match status" value="1"/>
</dbReference>
<keyword evidence="8" id="KW-1003">Cell membrane</keyword>
<dbReference type="RefSeq" id="WP_183327020.1">
    <property type="nucleotide sequence ID" value="NZ_JACHHK010000001.1"/>
</dbReference>
<protein>
    <recommendedName>
        <fullName evidence="8">ATP synthase epsilon chain</fullName>
    </recommendedName>
    <alternativeName>
        <fullName evidence="8">ATP synthase F1 sector epsilon subunit</fullName>
    </alternativeName>
    <alternativeName>
        <fullName evidence="8">F-ATPase epsilon subunit</fullName>
    </alternativeName>
</protein>
<accession>A0A7W8FWX4</accession>
<evidence type="ECO:0000313" key="13">
    <source>
        <dbReference type="EMBL" id="MBB5182392.1"/>
    </source>
</evidence>
<dbReference type="AlphaFoldDB" id="A0A7W8FWX4"/>
<dbReference type="NCBIfam" id="TIGR01216">
    <property type="entry name" value="ATP_synt_epsi"/>
    <property type="match status" value="1"/>
</dbReference>
<dbReference type="PANTHER" id="PTHR13822:SF10">
    <property type="entry name" value="ATP SYNTHASE EPSILON CHAIN, CHLOROPLASTIC"/>
    <property type="match status" value="1"/>
</dbReference>
<sequence length="131" mass="14703">MEIKVVTPRGVYMKQTASAVHLASTEGEMTVLEHHVPIFAALVPCPLILTAEDGTKKEYALSGGFMKYGEGDCLILTDAIEGREEIDIERARQAYQRARDRIEKKDALTNMKRANLALARAINRIHVYEMK</sequence>
<dbReference type="CDD" id="cd12152">
    <property type="entry name" value="F1-ATPase_delta"/>
    <property type="match status" value="1"/>
</dbReference>
<dbReference type="PANTHER" id="PTHR13822">
    <property type="entry name" value="ATP SYNTHASE DELTA/EPSILON CHAIN"/>
    <property type="match status" value="1"/>
</dbReference>
<comment type="caution">
    <text evidence="13">The sequence shown here is derived from an EMBL/GenBank/DDBJ whole genome shotgun (WGS) entry which is preliminary data.</text>
</comment>
<evidence type="ECO:0000259" key="12">
    <source>
        <dbReference type="Pfam" id="PF02823"/>
    </source>
</evidence>
<proteinExistence type="inferred from homology"/>
<dbReference type="EMBL" id="JACHHK010000001">
    <property type="protein sequence ID" value="MBB5182392.1"/>
    <property type="molecule type" value="Genomic_DNA"/>
</dbReference>
<gene>
    <name evidence="8" type="primary">atpC</name>
    <name evidence="13" type="ORF">HNQ47_000395</name>
</gene>
<reference evidence="13 14" key="1">
    <citation type="submission" date="2020-08" db="EMBL/GenBank/DDBJ databases">
        <title>Genomic Encyclopedia of Type Strains, Phase IV (KMG-IV): sequencing the most valuable type-strain genomes for metagenomic binning, comparative biology and taxonomic classification.</title>
        <authorList>
            <person name="Goeker M."/>
        </authorList>
    </citation>
    <scope>NUCLEOTIDE SEQUENCE [LARGE SCALE GENOMIC DNA]</scope>
    <source>
        <strain evidence="13 14">DSM 25799</strain>
    </source>
</reference>